<dbReference type="InterPro" id="IPR050549">
    <property type="entry name" value="MFS_Trehalose_Transporter"/>
</dbReference>
<keyword evidence="4 9" id="KW-1133">Transmembrane helix</keyword>
<feature type="transmembrane region" description="Helical" evidence="9">
    <location>
        <begin position="263"/>
        <end position="288"/>
    </location>
</feature>
<feature type="transmembrane region" description="Helical" evidence="9">
    <location>
        <begin position="361"/>
        <end position="379"/>
    </location>
</feature>
<reference evidence="11" key="1">
    <citation type="submission" date="2021-06" db="EMBL/GenBank/DDBJ databases">
        <authorList>
            <person name="Hodson N. C."/>
            <person name="Mongue J. A."/>
            <person name="Jaron S. K."/>
        </authorList>
    </citation>
    <scope>NUCLEOTIDE SEQUENCE</scope>
</reference>
<dbReference type="NCBIfam" id="TIGR00879">
    <property type="entry name" value="SP"/>
    <property type="match status" value="1"/>
</dbReference>
<feature type="transmembrane region" description="Helical" evidence="9">
    <location>
        <begin position="28"/>
        <end position="48"/>
    </location>
</feature>
<organism evidence="11 12">
    <name type="scientific">Allacma fusca</name>
    <dbReference type="NCBI Taxonomy" id="39272"/>
    <lineage>
        <taxon>Eukaryota</taxon>
        <taxon>Metazoa</taxon>
        <taxon>Ecdysozoa</taxon>
        <taxon>Arthropoda</taxon>
        <taxon>Hexapoda</taxon>
        <taxon>Collembola</taxon>
        <taxon>Symphypleona</taxon>
        <taxon>Sminthuridae</taxon>
        <taxon>Allacma</taxon>
    </lineage>
</organism>
<dbReference type="PANTHER" id="PTHR48021">
    <property type="match status" value="1"/>
</dbReference>
<comment type="subcellular location">
    <subcellularLocation>
        <location evidence="1">Cell membrane</location>
        <topology evidence="1">Multi-pass membrane protein</topology>
    </subcellularLocation>
</comment>
<evidence type="ECO:0000256" key="5">
    <source>
        <dbReference type="ARBA" id="ARBA00023136"/>
    </source>
</evidence>
<dbReference type="InterPro" id="IPR003663">
    <property type="entry name" value="Sugar/inositol_transpt"/>
</dbReference>
<gene>
    <name evidence="11" type="ORF">AFUS01_LOCUS27664</name>
</gene>
<evidence type="ECO:0000256" key="6">
    <source>
        <dbReference type="ARBA" id="ARBA00023180"/>
    </source>
</evidence>
<keyword evidence="3 9" id="KW-0812">Transmembrane</keyword>
<feature type="transmembrane region" description="Helical" evidence="9">
    <location>
        <begin position="391"/>
        <end position="411"/>
    </location>
</feature>
<proteinExistence type="inferred from homology"/>
<dbReference type="OrthoDB" id="6612291at2759"/>
<evidence type="ECO:0000313" key="11">
    <source>
        <dbReference type="EMBL" id="CAG7817079.1"/>
    </source>
</evidence>
<feature type="transmembrane region" description="Helical" evidence="9">
    <location>
        <begin position="128"/>
        <end position="145"/>
    </location>
</feature>
<feature type="domain" description="Major facilitator superfamily (MFS) profile" evidence="10">
    <location>
        <begin position="30"/>
        <end position="454"/>
    </location>
</feature>
<feature type="transmembrane region" description="Helical" evidence="9">
    <location>
        <begin position="157"/>
        <end position="179"/>
    </location>
</feature>
<dbReference type="GO" id="GO:0051119">
    <property type="term" value="F:sugar transmembrane transporter activity"/>
    <property type="evidence" value="ECO:0007669"/>
    <property type="project" value="InterPro"/>
</dbReference>
<keyword evidence="2" id="KW-1003">Cell membrane</keyword>
<evidence type="ECO:0000313" key="12">
    <source>
        <dbReference type="Proteomes" id="UP000708208"/>
    </source>
</evidence>
<dbReference type="InterPro" id="IPR044775">
    <property type="entry name" value="MFS_ERD6/Tret1-like"/>
</dbReference>
<feature type="transmembrane region" description="Helical" evidence="9">
    <location>
        <begin position="431"/>
        <end position="450"/>
    </location>
</feature>
<keyword evidence="6" id="KW-0325">Glycoprotein</keyword>
<dbReference type="PROSITE" id="PS50850">
    <property type="entry name" value="MFS"/>
    <property type="match status" value="1"/>
</dbReference>
<name>A0A8J2PK78_9HEXA</name>
<feature type="transmembrane region" description="Helical" evidence="9">
    <location>
        <begin position="300"/>
        <end position="320"/>
    </location>
</feature>
<dbReference type="Pfam" id="PF00083">
    <property type="entry name" value="Sugar_tr"/>
    <property type="match status" value="1"/>
</dbReference>
<evidence type="ECO:0000256" key="2">
    <source>
        <dbReference type="ARBA" id="ARBA00022475"/>
    </source>
</evidence>
<keyword evidence="12" id="KW-1185">Reference proteome</keyword>
<dbReference type="GO" id="GO:0005886">
    <property type="term" value="C:plasma membrane"/>
    <property type="evidence" value="ECO:0007669"/>
    <property type="project" value="UniProtKB-SubCell"/>
</dbReference>
<accession>A0A8J2PK78</accession>
<feature type="transmembrane region" description="Helical" evidence="9">
    <location>
        <begin position="185"/>
        <end position="202"/>
    </location>
</feature>
<comment type="caution">
    <text evidence="11">The sequence shown here is derived from an EMBL/GenBank/DDBJ whole genome shotgun (WGS) entry which is preliminary data.</text>
</comment>
<evidence type="ECO:0000256" key="8">
    <source>
        <dbReference type="RuleBase" id="RU003346"/>
    </source>
</evidence>
<evidence type="ECO:0000256" key="3">
    <source>
        <dbReference type="ARBA" id="ARBA00022692"/>
    </source>
</evidence>
<keyword evidence="5 9" id="KW-0472">Membrane</keyword>
<keyword evidence="8" id="KW-0813">Transport</keyword>
<comment type="similarity">
    <text evidence="7">Belongs to the major facilitator superfamily. Sugar transporter (TC 2.A.1.1) family. Trehalose transporter subfamily.</text>
</comment>
<evidence type="ECO:0000256" key="1">
    <source>
        <dbReference type="ARBA" id="ARBA00004651"/>
    </source>
</evidence>
<dbReference type="PANTHER" id="PTHR48021:SF1">
    <property type="entry name" value="GH07001P-RELATED"/>
    <property type="match status" value="1"/>
</dbReference>
<dbReference type="PROSITE" id="PS00217">
    <property type="entry name" value="SUGAR_TRANSPORT_2"/>
    <property type="match status" value="1"/>
</dbReference>
<dbReference type="CDD" id="cd17358">
    <property type="entry name" value="MFS_GLUT6_8_Class3_like"/>
    <property type="match status" value="1"/>
</dbReference>
<evidence type="ECO:0000256" key="7">
    <source>
        <dbReference type="ARBA" id="ARBA00024348"/>
    </source>
</evidence>
<dbReference type="PROSITE" id="PS00216">
    <property type="entry name" value="SUGAR_TRANSPORT_1"/>
    <property type="match status" value="1"/>
</dbReference>
<sequence>MSNEDIEGKSAATNEDKKVFTRKKLRQFFSAGAASIGGFSLGASLGWSSPALISMRERKDFGDVSANMETWIASIVAIGACLASPLAGFCMQRLGRKSSLVLFSAPYVLGWLLITFANSIAMIMVGRFVTGLCGGVITMTSPIYITEISSDAVRGTLGSAFMIMIIFGTICTYGVGAIVSWKWMSLFNAFFPAILLVCLLFIPESPIFAIMKGRIDEARETLKWLRKAESDEEIEPELTKMMLQVEASQKYSKKLRDLFGPDVWKPTAISMSLVFFSQLSGVQAVLFYAKDIVESTNSGVNPDVAAVLLGCAVIVASALMDKAGRRILLVGSEIGMAVAFTAIGVFFYLREQNDGENPANLSWLPVAGLIVFIMSFAAGMGPLPRVVLSEIIPLHVKGPAAAVAFMFNWIWAFAVTKTFNDLIDALNESGFFWFYAAISLVGAVVIYFTVPETRGKSVEEIQLYFNKKSNIA</sequence>
<dbReference type="FunFam" id="1.20.1250.20:FF:000055">
    <property type="entry name" value="Facilitated trehalose transporter Tret1-2 homolog"/>
    <property type="match status" value="1"/>
</dbReference>
<feature type="transmembrane region" description="Helical" evidence="9">
    <location>
        <begin position="327"/>
        <end position="349"/>
    </location>
</feature>
<dbReference type="Proteomes" id="UP000708208">
    <property type="component" value="Unassembled WGS sequence"/>
</dbReference>
<dbReference type="InterPro" id="IPR005828">
    <property type="entry name" value="MFS_sugar_transport-like"/>
</dbReference>
<dbReference type="InterPro" id="IPR005829">
    <property type="entry name" value="Sugar_transporter_CS"/>
</dbReference>
<dbReference type="EMBL" id="CAJVCH010385437">
    <property type="protein sequence ID" value="CAG7817079.1"/>
    <property type="molecule type" value="Genomic_DNA"/>
</dbReference>
<evidence type="ECO:0000259" key="10">
    <source>
        <dbReference type="PROSITE" id="PS50850"/>
    </source>
</evidence>
<dbReference type="AlphaFoldDB" id="A0A8J2PK78"/>
<protein>
    <recommendedName>
        <fullName evidence="10">Major facilitator superfamily (MFS) profile domain-containing protein</fullName>
    </recommendedName>
</protein>
<evidence type="ECO:0000256" key="4">
    <source>
        <dbReference type="ARBA" id="ARBA00022989"/>
    </source>
</evidence>
<evidence type="ECO:0000256" key="9">
    <source>
        <dbReference type="SAM" id="Phobius"/>
    </source>
</evidence>
<feature type="transmembrane region" description="Helical" evidence="9">
    <location>
        <begin position="100"/>
        <end position="122"/>
    </location>
</feature>
<dbReference type="InterPro" id="IPR020846">
    <property type="entry name" value="MFS_dom"/>
</dbReference>
<feature type="transmembrane region" description="Helical" evidence="9">
    <location>
        <begin position="68"/>
        <end position="88"/>
    </location>
</feature>